<evidence type="ECO:0000313" key="3">
    <source>
        <dbReference type="Proteomes" id="UP001437256"/>
    </source>
</evidence>
<proteinExistence type="predicted"/>
<gene>
    <name evidence="2" type="ORF">AAF712_009898</name>
</gene>
<keyword evidence="3" id="KW-1185">Reference proteome</keyword>
<reference evidence="2 3" key="1">
    <citation type="submission" date="2024-05" db="EMBL/GenBank/DDBJ databases">
        <title>A draft genome resource for the thread blight pathogen Marasmius tenuissimus strain MS-2.</title>
        <authorList>
            <person name="Yulfo-Soto G.E."/>
            <person name="Baruah I.K."/>
            <person name="Amoako-Attah I."/>
            <person name="Bukari Y."/>
            <person name="Meinhardt L.W."/>
            <person name="Bailey B.A."/>
            <person name="Cohen S.P."/>
        </authorList>
    </citation>
    <scope>NUCLEOTIDE SEQUENCE [LARGE SCALE GENOMIC DNA]</scope>
    <source>
        <strain evidence="2 3">MS-2</strain>
    </source>
</reference>
<name>A0ABR2ZPP8_9AGAR</name>
<dbReference type="EMBL" id="JBBXMP010000086">
    <property type="protein sequence ID" value="KAL0063200.1"/>
    <property type="molecule type" value="Genomic_DNA"/>
</dbReference>
<evidence type="ECO:0000256" key="1">
    <source>
        <dbReference type="SAM" id="Phobius"/>
    </source>
</evidence>
<keyword evidence="1" id="KW-0472">Membrane</keyword>
<keyword evidence="1" id="KW-0812">Transmembrane</keyword>
<accession>A0ABR2ZPP8</accession>
<comment type="caution">
    <text evidence="2">The sequence shown here is derived from an EMBL/GenBank/DDBJ whole genome shotgun (WGS) entry which is preliminary data.</text>
</comment>
<sequence>MSRQNAIADANIVEEFETNHWTWHIALAGLLVVMTVMYKYCRATLYPCLTPAELKSALQRLQTVQHSNYTVDLTVSAVLDGMGGLNIVAPEWNRIEDDYLDLNIAASKILEKHLQESIWWTYAGFNLELMPEIARWYDQSEELTRRILQAHERDKRSRFEAERNRRQAIRQPSTLHISSAYESPYRFTMDDNRTYSFTPEVNLPRGLSATSGARTRRIYPNGGVDSHIE</sequence>
<feature type="transmembrane region" description="Helical" evidence="1">
    <location>
        <begin position="21"/>
        <end position="41"/>
    </location>
</feature>
<evidence type="ECO:0000313" key="2">
    <source>
        <dbReference type="EMBL" id="KAL0063200.1"/>
    </source>
</evidence>
<protein>
    <submittedName>
        <fullName evidence="2">Uncharacterized protein</fullName>
    </submittedName>
</protein>
<dbReference type="Proteomes" id="UP001437256">
    <property type="component" value="Unassembled WGS sequence"/>
</dbReference>
<organism evidence="2 3">
    <name type="scientific">Marasmius tenuissimus</name>
    <dbReference type="NCBI Taxonomy" id="585030"/>
    <lineage>
        <taxon>Eukaryota</taxon>
        <taxon>Fungi</taxon>
        <taxon>Dikarya</taxon>
        <taxon>Basidiomycota</taxon>
        <taxon>Agaricomycotina</taxon>
        <taxon>Agaricomycetes</taxon>
        <taxon>Agaricomycetidae</taxon>
        <taxon>Agaricales</taxon>
        <taxon>Marasmiineae</taxon>
        <taxon>Marasmiaceae</taxon>
        <taxon>Marasmius</taxon>
    </lineage>
</organism>
<keyword evidence="1" id="KW-1133">Transmembrane helix</keyword>